<dbReference type="InterPro" id="IPR002126">
    <property type="entry name" value="Cadherin-like_dom"/>
</dbReference>
<name>A0A2S8GEG3_9BACT</name>
<feature type="domain" description="Cadherin" evidence="2">
    <location>
        <begin position="220"/>
        <end position="312"/>
    </location>
</feature>
<dbReference type="GO" id="GO:0005509">
    <property type="term" value="F:calcium ion binding"/>
    <property type="evidence" value="ECO:0007669"/>
    <property type="project" value="InterPro"/>
</dbReference>
<dbReference type="GO" id="GO:0016020">
    <property type="term" value="C:membrane"/>
    <property type="evidence" value="ECO:0007669"/>
    <property type="project" value="InterPro"/>
</dbReference>
<dbReference type="PROSITE" id="PS50268">
    <property type="entry name" value="CADHERIN_2"/>
    <property type="match status" value="1"/>
</dbReference>
<dbReference type="InterPro" id="IPR013783">
    <property type="entry name" value="Ig-like_fold"/>
</dbReference>
<gene>
    <name evidence="3" type="ORF">C5Y93_29605</name>
</gene>
<dbReference type="Gene3D" id="2.60.40.10">
    <property type="entry name" value="Immunoglobulins"/>
    <property type="match status" value="1"/>
</dbReference>
<evidence type="ECO:0000313" key="3">
    <source>
        <dbReference type="EMBL" id="PQO42484.1"/>
    </source>
</evidence>
<feature type="transmembrane region" description="Helical" evidence="1">
    <location>
        <begin position="7"/>
        <end position="25"/>
    </location>
</feature>
<comment type="caution">
    <text evidence="3">The sequence shown here is derived from an EMBL/GenBank/DDBJ whole genome shotgun (WGS) entry which is preliminary data.</text>
</comment>
<dbReference type="Pfam" id="PF05345">
    <property type="entry name" value="He_PIG"/>
    <property type="match status" value="1"/>
</dbReference>
<dbReference type="GO" id="GO:0007156">
    <property type="term" value="P:homophilic cell adhesion via plasma membrane adhesion molecules"/>
    <property type="evidence" value="ECO:0007669"/>
    <property type="project" value="InterPro"/>
</dbReference>
<dbReference type="CDD" id="cd11304">
    <property type="entry name" value="Cadherin_repeat"/>
    <property type="match status" value="1"/>
</dbReference>
<organism evidence="3 4">
    <name type="scientific">Blastopirellula marina</name>
    <dbReference type="NCBI Taxonomy" id="124"/>
    <lineage>
        <taxon>Bacteria</taxon>
        <taxon>Pseudomonadati</taxon>
        <taxon>Planctomycetota</taxon>
        <taxon>Planctomycetia</taxon>
        <taxon>Pirellulales</taxon>
        <taxon>Pirellulaceae</taxon>
        <taxon>Blastopirellula</taxon>
    </lineage>
</organism>
<keyword evidence="1" id="KW-0472">Membrane</keyword>
<dbReference type="Proteomes" id="UP000237819">
    <property type="component" value="Unassembled WGS sequence"/>
</dbReference>
<keyword evidence="1" id="KW-1133">Transmembrane helix</keyword>
<protein>
    <recommendedName>
        <fullName evidence="2">Cadherin domain-containing protein</fullName>
    </recommendedName>
</protein>
<evidence type="ECO:0000256" key="1">
    <source>
        <dbReference type="SAM" id="Phobius"/>
    </source>
</evidence>
<dbReference type="SUPFAM" id="SSF49313">
    <property type="entry name" value="Cadherin-like"/>
    <property type="match status" value="1"/>
</dbReference>
<sequence>MTQRERILAILVGVLAVGVGGFYFMNQYMDALKKRDRQITALEKQLREEDFKEAKANDALSRLNTYQQHSLPENRLESSQFYQEWLRATATGTGFDNVQVKPNGKPTPSGKHIRHGFSVTGRATMEEFVQFSYEFFSFNILHKLTNVTIRPTKESDELDINMTVSVLGMEGASGVPKLDDVRLEQLARGDAQAYLDKIVPRNIFAQANKPPKITSKPQVDAEKERELKYRLSATDPDEDDKVSFFLGEDAPEGLEVTESGSLVWTPKELGEYTVTVEARDNRFPPKSTTQQLVINVTDPPPPEEPREQPPSFDEAKYTFLTGTVAVGGQPKAWLNNRPKNQQLRLAPGESFTIGTLKGKVIDVRDREVIIEIEGNQRLLSIGQPLADAAPMGPS</sequence>
<dbReference type="EMBL" id="PUHZ01000025">
    <property type="protein sequence ID" value="PQO42484.1"/>
    <property type="molecule type" value="Genomic_DNA"/>
</dbReference>
<dbReference type="AlphaFoldDB" id="A0A2S8GEG3"/>
<dbReference type="InterPro" id="IPR015919">
    <property type="entry name" value="Cadherin-like_sf"/>
</dbReference>
<dbReference type="OrthoDB" id="278280at2"/>
<accession>A0A2S8GEG3</accession>
<evidence type="ECO:0000259" key="2">
    <source>
        <dbReference type="PROSITE" id="PS50268"/>
    </source>
</evidence>
<proteinExistence type="predicted"/>
<reference evidence="3 4" key="1">
    <citation type="submission" date="2018-02" db="EMBL/GenBank/DDBJ databases">
        <title>Comparative genomes isolates from brazilian mangrove.</title>
        <authorList>
            <person name="Araujo J.E."/>
            <person name="Taketani R.G."/>
            <person name="Silva M.C.P."/>
            <person name="Loureco M.V."/>
            <person name="Andreote F.D."/>
        </authorList>
    </citation>
    <scope>NUCLEOTIDE SEQUENCE [LARGE SCALE GENOMIC DNA]</scope>
    <source>
        <strain evidence="3 4">Nap-Phe MGV</strain>
    </source>
</reference>
<evidence type="ECO:0000313" key="4">
    <source>
        <dbReference type="Proteomes" id="UP000237819"/>
    </source>
</evidence>
<keyword evidence="1" id="KW-0812">Transmembrane</keyword>
<dbReference type="RefSeq" id="WP_105339061.1">
    <property type="nucleotide sequence ID" value="NZ_PUHZ01000025.1"/>
</dbReference>